<comment type="caution">
    <text evidence="1">The sequence shown here is derived from an EMBL/GenBank/DDBJ whole genome shotgun (WGS) entry which is preliminary data.</text>
</comment>
<organism evidence="1 2">
    <name type="scientific">Luteolibacter rhizosphaerae</name>
    <dbReference type="NCBI Taxonomy" id="2989719"/>
    <lineage>
        <taxon>Bacteria</taxon>
        <taxon>Pseudomonadati</taxon>
        <taxon>Verrucomicrobiota</taxon>
        <taxon>Verrucomicrobiia</taxon>
        <taxon>Verrucomicrobiales</taxon>
        <taxon>Verrucomicrobiaceae</taxon>
        <taxon>Luteolibacter</taxon>
    </lineage>
</organism>
<reference evidence="1" key="1">
    <citation type="submission" date="2022-10" db="EMBL/GenBank/DDBJ databases">
        <title>Luteolibacter sp. GHJ8, whole genome shotgun sequencing project.</title>
        <authorList>
            <person name="Zhao G."/>
            <person name="Shen L."/>
        </authorList>
    </citation>
    <scope>NUCLEOTIDE SEQUENCE</scope>
    <source>
        <strain evidence="1">GHJ8</strain>
    </source>
</reference>
<keyword evidence="2" id="KW-1185">Reference proteome</keyword>
<evidence type="ECO:0000313" key="1">
    <source>
        <dbReference type="EMBL" id="MCW1915526.1"/>
    </source>
</evidence>
<sequence length="450" mass="50239">MKRVSFLLTLTGLACAAEPCRIEVVDKENGWPVPMVELRTTHEARYVTDNAGLVALEDNDLFDREVYLHVKGHGYGVPKDGFGFQGVRVTPKAGGKVRIEVERSNVAKRLGRVTGAGQFAESGKLGIKAPLPETGVYGCDSVLMAKHGSKLFWLWGDTTMPNYPLGIFDSTAALTELQPLKEFKPPIAMPYTLFRDDKGRARGVAKMPGDGPTWLGGMTSVPDKGGKPQLVALYSKIKNHLDEYEVGLCRWDEKKSEFEKVKVVWKDGDGKKPLLPRGHPFTWKDAAGEEWLLFGDPFPEARCEASYEAWSDPAAWEKVEEAAAPRSAEDGSEVKPHRGSVVWSPFRKKWISIFTQTYGKPSTFGEIWYAEADSPMGPWGKAVKVLTHDNYTFYNPKIHAELTPEKASFIVFEGTYTAEFADKPQPTPRYNYNQILYRLDLDDPKLKGAQ</sequence>
<dbReference type="PROSITE" id="PS51257">
    <property type="entry name" value="PROKAR_LIPOPROTEIN"/>
    <property type="match status" value="1"/>
</dbReference>
<evidence type="ECO:0000313" key="2">
    <source>
        <dbReference type="Proteomes" id="UP001165653"/>
    </source>
</evidence>
<protein>
    <recommendedName>
        <fullName evidence="3">DUF4185 domain-containing protein</fullName>
    </recommendedName>
</protein>
<evidence type="ECO:0008006" key="3">
    <source>
        <dbReference type="Google" id="ProtNLM"/>
    </source>
</evidence>
<dbReference type="Proteomes" id="UP001165653">
    <property type="component" value="Unassembled WGS sequence"/>
</dbReference>
<proteinExistence type="predicted"/>
<gene>
    <name evidence="1" type="ORF">OJ996_18210</name>
</gene>
<accession>A0ABT3G7R9</accession>
<dbReference type="SUPFAM" id="SSF75005">
    <property type="entry name" value="Arabinanase/levansucrase/invertase"/>
    <property type="match status" value="1"/>
</dbReference>
<dbReference type="InterPro" id="IPR023296">
    <property type="entry name" value="Glyco_hydro_beta-prop_sf"/>
</dbReference>
<dbReference type="RefSeq" id="WP_264515077.1">
    <property type="nucleotide sequence ID" value="NZ_JAPDDR010000009.1"/>
</dbReference>
<dbReference type="EMBL" id="JAPDDR010000009">
    <property type="protein sequence ID" value="MCW1915526.1"/>
    <property type="molecule type" value="Genomic_DNA"/>
</dbReference>
<dbReference type="Gene3D" id="2.115.10.20">
    <property type="entry name" value="Glycosyl hydrolase domain, family 43"/>
    <property type="match status" value="1"/>
</dbReference>
<name>A0ABT3G7R9_9BACT</name>